<name>A0AAP2Z0P3_9EURY</name>
<organism evidence="2 5">
    <name type="scientific">Natronoglomus mannanivorans</name>
    <dbReference type="NCBI Taxonomy" id="2979990"/>
    <lineage>
        <taxon>Archaea</taxon>
        <taxon>Methanobacteriati</taxon>
        <taxon>Methanobacteriota</taxon>
        <taxon>Stenosarchaea group</taxon>
        <taxon>Halobacteria</taxon>
        <taxon>Halobacteriales</taxon>
        <taxon>Natrialbaceae</taxon>
        <taxon>Natronoglomus</taxon>
    </lineage>
</organism>
<keyword evidence="4" id="KW-1185">Reference proteome</keyword>
<feature type="region of interest" description="Disordered" evidence="1">
    <location>
        <begin position="1"/>
        <end position="29"/>
    </location>
</feature>
<sequence length="63" mass="6783">MTNSSTDSDIDAETEIETGTNTIPNGDPFERKVQLPGGSTFAISLPKVWSSLPSSDQKDVDVR</sequence>
<dbReference type="Proteomes" id="UP001320972">
    <property type="component" value="Unassembled WGS sequence"/>
</dbReference>
<protein>
    <submittedName>
        <fullName evidence="2">Uncharacterized protein</fullName>
    </submittedName>
</protein>
<evidence type="ECO:0000313" key="4">
    <source>
        <dbReference type="Proteomes" id="UP001320972"/>
    </source>
</evidence>
<proteinExistence type="predicted"/>
<accession>A0AAP2Z0P3</accession>
<dbReference type="Proteomes" id="UP001321018">
    <property type="component" value="Unassembled WGS sequence"/>
</dbReference>
<evidence type="ECO:0000313" key="3">
    <source>
        <dbReference type="EMBL" id="MCU4973890.1"/>
    </source>
</evidence>
<dbReference type="AlphaFoldDB" id="A0AAP2Z0P3"/>
<dbReference type="EMBL" id="JAOPKB010000008">
    <property type="protein sequence ID" value="MCU4973890.1"/>
    <property type="molecule type" value="Genomic_DNA"/>
</dbReference>
<dbReference type="RefSeq" id="WP_338004915.1">
    <property type="nucleotide sequence ID" value="NZ_JAOPKA010000012.1"/>
</dbReference>
<dbReference type="EMBL" id="JAOPKA010000012">
    <property type="protein sequence ID" value="MCU4743097.1"/>
    <property type="molecule type" value="Genomic_DNA"/>
</dbReference>
<reference evidence="2 4" key="1">
    <citation type="submission" date="2022-09" db="EMBL/GenBank/DDBJ databases">
        <title>Enrichment on poylsaccharides allowed isolation of novel metabolic and taxonomic groups of Haloarchaea.</title>
        <authorList>
            <person name="Sorokin D.Y."/>
            <person name="Elcheninov A.G."/>
            <person name="Khizhniak T.V."/>
            <person name="Kolganova T.V."/>
            <person name="Kublanov I.V."/>
        </authorList>
    </citation>
    <scope>NUCLEOTIDE SEQUENCE</scope>
    <source>
        <strain evidence="3 4">AArc-m2/3/4</strain>
        <strain evidence="2">AArc-xg1-1</strain>
    </source>
</reference>
<evidence type="ECO:0000313" key="5">
    <source>
        <dbReference type="Proteomes" id="UP001321018"/>
    </source>
</evidence>
<gene>
    <name evidence="3" type="ORF">OB955_14215</name>
    <name evidence="2" type="ORF">OB960_17050</name>
</gene>
<evidence type="ECO:0000313" key="2">
    <source>
        <dbReference type="EMBL" id="MCU4743097.1"/>
    </source>
</evidence>
<evidence type="ECO:0000256" key="1">
    <source>
        <dbReference type="SAM" id="MobiDB-lite"/>
    </source>
</evidence>
<comment type="caution">
    <text evidence="2">The sequence shown here is derived from an EMBL/GenBank/DDBJ whole genome shotgun (WGS) entry which is preliminary data.</text>
</comment>